<evidence type="ECO:0008006" key="3">
    <source>
        <dbReference type="Google" id="ProtNLM"/>
    </source>
</evidence>
<dbReference type="GO" id="GO:0006406">
    <property type="term" value="P:mRNA export from nucleus"/>
    <property type="evidence" value="ECO:0007669"/>
    <property type="project" value="InterPro"/>
</dbReference>
<dbReference type="EMBL" id="MU100416">
    <property type="protein sequence ID" value="KAF7845787.1"/>
    <property type="molecule type" value="Genomic_DNA"/>
</dbReference>
<dbReference type="Proteomes" id="UP000806378">
    <property type="component" value="Unassembled WGS sequence"/>
</dbReference>
<dbReference type="AlphaFoldDB" id="A0A8T0CEP6"/>
<dbReference type="Pfam" id="PF10163">
    <property type="entry name" value="EnY2"/>
    <property type="match status" value="1"/>
</dbReference>
<accession>A0A8T0CEP6</accession>
<organism evidence="1 2">
    <name type="scientific">Corymbia citriodora subsp. variegata</name>
    <dbReference type="NCBI Taxonomy" id="360336"/>
    <lineage>
        <taxon>Eukaryota</taxon>
        <taxon>Viridiplantae</taxon>
        <taxon>Streptophyta</taxon>
        <taxon>Embryophyta</taxon>
        <taxon>Tracheophyta</taxon>
        <taxon>Spermatophyta</taxon>
        <taxon>Magnoliopsida</taxon>
        <taxon>eudicotyledons</taxon>
        <taxon>Gunneridae</taxon>
        <taxon>Pentapetalae</taxon>
        <taxon>rosids</taxon>
        <taxon>malvids</taxon>
        <taxon>Myrtales</taxon>
        <taxon>Myrtaceae</taxon>
        <taxon>Myrtoideae</taxon>
        <taxon>Eucalypteae</taxon>
        <taxon>Corymbia</taxon>
    </lineage>
</organism>
<dbReference type="Gramene" id="rna-gnl|WGS:JABURB|Cocit.L0672.1">
    <property type="protein sequence ID" value="cds-KAF7845787.1"/>
    <property type="gene ID" value="gene-BT93_L0672"/>
</dbReference>
<dbReference type="Gene3D" id="1.10.246.140">
    <property type="match status" value="1"/>
</dbReference>
<comment type="caution">
    <text evidence="1">The sequence shown here is derived from an EMBL/GenBank/DDBJ whole genome shotgun (WGS) entry which is preliminary data.</text>
</comment>
<dbReference type="GO" id="GO:0005643">
    <property type="term" value="C:nuclear pore"/>
    <property type="evidence" value="ECO:0007669"/>
    <property type="project" value="InterPro"/>
</dbReference>
<dbReference type="InterPro" id="IPR038212">
    <property type="entry name" value="TF_EnY2_sf"/>
</dbReference>
<proteinExistence type="predicted"/>
<dbReference type="GO" id="GO:0003713">
    <property type="term" value="F:transcription coactivator activity"/>
    <property type="evidence" value="ECO:0007669"/>
    <property type="project" value="InterPro"/>
</dbReference>
<reference evidence="1" key="1">
    <citation type="submission" date="2020-05" db="EMBL/GenBank/DDBJ databases">
        <title>WGS assembly of Corymbia citriodora subspecies variegata.</title>
        <authorList>
            <person name="Barry K."/>
            <person name="Hundley H."/>
            <person name="Shu S."/>
            <person name="Jenkins J."/>
            <person name="Grimwood J."/>
            <person name="Baten A."/>
        </authorList>
    </citation>
    <scope>NUCLEOTIDE SEQUENCE</scope>
    <source>
        <strain evidence="1">CV2-018</strain>
    </source>
</reference>
<sequence length="103" mass="11338">MDAAASTQDAAEVATLVSSLHTRLVTSGEWNRLLKQLRRGLEGSQWDKDLQDYARGVSAQQEGVRAPRCLGITDASLVDTVPEELKDQLLNAIRAFVEKNVED</sequence>
<evidence type="ECO:0000313" key="1">
    <source>
        <dbReference type="EMBL" id="KAF7845787.1"/>
    </source>
</evidence>
<dbReference type="GO" id="GO:0000124">
    <property type="term" value="C:SAGA complex"/>
    <property type="evidence" value="ECO:0007669"/>
    <property type="project" value="InterPro"/>
</dbReference>
<evidence type="ECO:0000313" key="2">
    <source>
        <dbReference type="Proteomes" id="UP000806378"/>
    </source>
</evidence>
<dbReference type="InterPro" id="IPR018783">
    <property type="entry name" value="TF_ENY2"/>
</dbReference>
<protein>
    <recommendedName>
        <fullName evidence="3">Transcription and mRNA export factor SUS1</fullName>
    </recommendedName>
</protein>
<dbReference type="OrthoDB" id="6221744at2759"/>
<gene>
    <name evidence="1" type="ORF">BT93_L0672</name>
</gene>
<name>A0A8T0CEP6_CORYI</name>
<keyword evidence="2" id="KW-1185">Reference proteome</keyword>